<organism evidence="1">
    <name type="scientific">Siphoviridae sp. ctNDP2</name>
    <dbReference type="NCBI Taxonomy" id="2826265"/>
    <lineage>
        <taxon>Viruses</taxon>
        <taxon>Duplodnaviria</taxon>
        <taxon>Heunggongvirae</taxon>
        <taxon>Uroviricota</taxon>
        <taxon>Caudoviricetes</taxon>
    </lineage>
</organism>
<evidence type="ECO:0000313" key="1">
    <source>
        <dbReference type="EMBL" id="DAD93035.1"/>
    </source>
</evidence>
<dbReference type="EMBL" id="BK015150">
    <property type="protein sequence ID" value="DAD93035.1"/>
    <property type="molecule type" value="Genomic_DNA"/>
</dbReference>
<reference evidence="1" key="1">
    <citation type="journal article" date="2021" name="Proc. Natl. Acad. Sci. U.S.A.">
        <title>A Catalog of Tens of Thousands of Viruses from Human Metagenomes Reveals Hidden Associations with Chronic Diseases.</title>
        <authorList>
            <person name="Tisza M.J."/>
            <person name="Buck C.B."/>
        </authorList>
    </citation>
    <scope>NUCLEOTIDE SEQUENCE</scope>
    <source>
        <strain evidence="1">CtNDP2</strain>
    </source>
</reference>
<protein>
    <submittedName>
        <fullName evidence="1">Uncharacterized protein</fullName>
    </submittedName>
</protein>
<proteinExistence type="predicted"/>
<name>A0A8S5NG18_9CAUD</name>
<sequence length="175" mass="20448">MIKTDINTPSVQVGFDAFSYFRDLTKKNKLTQELGFLATTCSSPMAFEGMLENMQKSRNFIVIDDTNDGNVAVNGDGSFRKIVTYTVWILMRYRLNDMNDRQEKLNTCRKVFRQFLSRILMDKMKWESDFTYLLSDQVDNREIGAYFINGLTGVEFHIDVSEPLDLVYNNEEWNE</sequence>
<accession>A0A8S5NG18</accession>